<dbReference type="InParanoid" id="A0A6I9SBM9"/>
<dbReference type="Gene3D" id="3.30.160.60">
    <property type="entry name" value="Classic Zinc Finger"/>
    <property type="match status" value="1"/>
</dbReference>
<dbReference type="AlphaFoldDB" id="A0A6I9SBM9"/>
<accession>A0A6I9SBM9</accession>
<evidence type="ECO:0000256" key="1">
    <source>
        <dbReference type="ARBA" id="ARBA00005842"/>
    </source>
</evidence>
<dbReference type="PANTHER" id="PTHR11088">
    <property type="entry name" value="TRNA DIMETHYLALLYLTRANSFERASE"/>
    <property type="match status" value="1"/>
</dbReference>
<dbReference type="GO" id="GO:0009691">
    <property type="term" value="P:cytokinin biosynthetic process"/>
    <property type="evidence" value="ECO:0007669"/>
    <property type="project" value="UniProtKB-KW"/>
</dbReference>
<evidence type="ECO:0000313" key="9">
    <source>
        <dbReference type="RefSeq" id="XP_010940367.1"/>
    </source>
</evidence>
<keyword evidence="5 6" id="KW-0067">ATP-binding</keyword>
<evidence type="ECO:0000256" key="7">
    <source>
        <dbReference type="SAM" id="MobiDB-lite"/>
    </source>
</evidence>
<proteinExistence type="inferred from homology"/>
<evidence type="ECO:0000256" key="3">
    <source>
        <dbReference type="ARBA" id="ARBA00022712"/>
    </source>
</evidence>
<gene>
    <name evidence="9" type="primary">LOC105058969</name>
</gene>
<dbReference type="Proteomes" id="UP000504607">
    <property type="component" value="Chromosome 1"/>
</dbReference>
<dbReference type="OrthoDB" id="775260at2759"/>
<keyword evidence="8" id="KW-1185">Reference proteome</keyword>
<dbReference type="GO" id="GO:0005739">
    <property type="term" value="C:mitochondrion"/>
    <property type="evidence" value="ECO:0007669"/>
    <property type="project" value="TreeGrafter"/>
</dbReference>
<dbReference type="GO" id="GO:0006400">
    <property type="term" value="P:tRNA modification"/>
    <property type="evidence" value="ECO:0007669"/>
    <property type="project" value="TreeGrafter"/>
</dbReference>
<evidence type="ECO:0000256" key="2">
    <source>
        <dbReference type="ARBA" id="ARBA00022679"/>
    </source>
</evidence>
<dbReference type="FunFam" id="3.30.160.60:FF:002405">
    <property type="entry name" value="tRNA dimethylallyltransferase"/>
    <property type="match status" value="1"/>
</dbReference>
<reference evidence="9" key="1">
    <citation type="submission" date="2025-08" db="UniProtKB">
        <authorList>
            <consortium name="RefSeq"/>
        </authorList>
    </citation>
    <scope>IDENTIFICATION</scope>
</reference>
<dbReference type="Gene3D" id="3.40.50.300">
    <property type="entry name" value="P-loop containing nucleotide triphosphate hydrolases"/>
    <property type="match status" value="1"/>
</dbReference>
<dbReference type="InterPro" id="IPR027417">
    <property type="entry name" value="P-loop_NTPase"/>
</dbReference>
<organism evidence="8 9">
    <name type="scientific">Elaeis guineensis var. tenera</name>
    <name type="common">Oil palm</name>
    <dbReference type="NCBI Taxonomy" id="51953"/>
    <lineage>
        <taxon>Eukaryota</taxon>
        <taxon>Viridiplantae</taxon>
        <taxon>Streptophyta</taxon>
        <taxon>Embryophyta</taxon>
        <taxon>Tracheophyta</taxon>
        <taxon>Spermatophyta</taxon>
        <taxon>Magnoliopsida</taxon>
        <taxon>Liliopsida</taxon>
        <taxon>Arecaceae</taxon>
        <taxon>Arecoideae</taxon>
        <taxon>Cocoseae</taxon>
        <taxon>Elaeidinae</taxon>
        <taxon>Elaeis</taxon>
    </lineage>
</organism>
<dbReference type="Pfam" id="PF01715">
    <property type="entry name" value="IPPT"/>
    <property type="match status" value="1"/>
</dbReference>
<evidence type="ECO:0000256" key="5">
    <source>
        <dbReference type="ARBA" id="ARBA00022840"/>
    </source>
</evidence>
<dbReference type="SUPFAM" id="SSF52540">
    <property type="entry name" value="P-loop containing nucleoside triphosphate hydrolases"/>
    <property type="match status" value="1"/>
</dbReference>
<sequence>MATRTVDTAAPVEDPCTNRNPNGGRGGGAPVAKKVVVVMGATGAGKSRLAIDLASHFTGVEVVNADSMQVYQGLDVLTNKVPLSERNGVPHHLLGTIDASVEFTSKDFRDLSIPIIDDILYRGCLPVIVGGTNYYIQSLVSPFLIDDVVEDVVSCSMRDSRGELREDLGSVDSTASFDSLKELDPVAANRIHPNDHRKINRYLSLYASSGVLPSNLFQGEVAEKWGRADNFRYHCCFIWLDASLPVLDRYVKQRVDCMIDAGLLDEVYDIYHPEADYTRGLRQAIGVREFEAFFRCYFSKKEDSKACRLDFSDSLHSDDDLKILLDEATDKLKANTCKLARRQRRRLNRLKTCFGWDLHHVDVTEALSHCAGDSWQTKVVEPCVNIVRTFLFERANSSTGVAMVGNDQCQKLVSRDLWTQYVCEACGNQILRGAHEWEQHKQGRRHRKRILRFKKRSPSSCSADQQQHLTTGETSCFTISLSPASADRSL</sequence>
<evidence type="ECO:0000256" key="6">
    <source>
        <dbReference type="RuleBase" id="RU003785"/>
    </source>
</evidence>
<dbReference type="NCBIfam" id="TIGR00174">
    <property type="entry name" value="miaA"/>
    <property type="match status" value="1"/>
</dbReference>
<dbReference type="KEGG" id="egu:105058969"/>
<dbReference type="InterPro" id="IPR018022">
    <property type="entry name" value="IPT"/>
</dbReference>
<protein>
    <submittedName>
        <fullName evidence="9">tRNA dimethylallyltransferase 2 isoform X2</fullName>
    </submittedName>
</protein>
<dbReference type="InterPro" id="IPR039657">
    <property type="entry name" value="Dimethylallyltransferase"/>
</dbReference>
<dbReference type="HAMAP" id="MF_00185">
    <property type="entry name" value="IPP_trans"/>
    <property type="match status" value="1"/>
</dbReference>
<evidence type="ECO:0000256" key="4">
    <source>
        <dbReference type="ARBA" id="ARBA00022741"/>
    </source>
</evidence>
<dbReference type="PANTHER" id="PTHR11088:SF82">
    <property type="entry name" value="TRNA DIMETHYLALLYLTRANSFERASE 2"/>
    <property type="match status" value="1"/>
</dbReference>
<name>A0A6I9SBM9_ELAGV</name>
<keyword evidence="4 6" id="KW-0547">Nucleotide-binding</keyword>
<dbReference type="GO" id="GO:0005524">
    <property type="term" value="F:ATP binding"/>
    <property type="evidence" value="ECO:0007669"/>
    <property type="project" value="UniProtKB-KW"/>
</dbReference>
<evidence type="ECO:0000313" key="8">
    <source>
        <dbReference type="Proteomes" id="UP000504607"/>
    </source>
</evidence>
<comment type="similarity">
    <text evidence="1 6">Belongs to the IPP transferase family.</text>
</comment>
<dbReference type="RefSeq" id="XP_010940367.1">
    <property type="nucleotide sequence ID" value="XM_010942065.1"/>
</dbReference>
<keyword evidence="3" id="KW-0203">Cytokinin biosynthesis</keyword>
<feature type="region of interest" description="Disordered" evidence="7">
    <location>
        <begin position="1"/>
        <end position="28"/>
    </location>
</feature>
<dbReference type="Gene3D" id="1.10.20.140">
    <property type="match status" value="1"/>
</dbReference>
<dbReference type="GO" id="GO:0052381">
    <property type="term" value="F:tRNA dimethylallyltransferase activity"/>
    <property type="evidence" value="ECO:0007669"/>
    <property type="project" value="InterPro"/>
</dbReference>
<keyword evidence="2 6" id="KW-0808">Transferase</keyword>
<dbReference type="GeneID" id="105058969"/>